<dbReference type="Proteomes" id="UP000177310">
    <property type="component" value="Unassembled WGS sequence"/>
</dbReference>
<evidence type="ECO:0000313" key="2">
    <source>
        <dbReference type="Proteomes" id="UP000177310"/>
    </source>
</evidence>
<dbReference type="Pfam" id="PF13489">
    <property type="entry name" value="Methyltransf_23"/>
    <property type="match status" value="1"/>
</dbReference>
<dbReference type="SUPFAM" id="SSF53335">
    <property type="entry name" value="S-adenosyl-L-methionine-dependent methyltransferases"/>
    <property type="match status" value="1"/>
</dbReference>
<name>A0A1G1YHM6_9BACT</name>
<accession>A0A1G1YHM6</accession>
<dbReference type="STRING" id="1797542.A3J59_02390"/>
<dbReference type="Gene3D" id="3.40.50.150">
    <property type="entry name" value="Vaccinia Virus protein VP39"/>
    <property type="match status" value="1"/>
</dbReference>
<dbReference type="InterPro" id="IPR029063">
    <property type="entry name" value="SAM-dependent_MTases_sf"/>
</dbReference>
<protein>
    <recommendedName>
        <fullName evidence="3">Methyltransferase domain-containing protein</fullName>
    </recommendedName>
</protein>
<evidence type="ECO:0000313" key="1">
    <source>
        <dbReference type="EMBL" id="OGY51296.1"/>
    </source>
</evidence>
<reference evidence="1 2" key="1">
    <citation type="journal article" date="2016" name="Nat. Commun.">
        <title>Thousands of microbial genomes shed light on interconnected biogeochemical processes in an aquifer system.</title>
        <authorList>
            <person name="Anantharaman K."/>
            <person name="Brown C.T."/>
            <person name="Hug L.A."/>
            <person name="Sharon I."/>
            <person name="Castelle C.J."/>
            <person name="Probst A.J."/>
            <person name="Thomas B.C."/>
            <person name="Singh A."/>
            <person name="Wilkins M.J."/>
            <person name="Karaoz U."/>
            <person name="Brodie E.L."/>
            <person name="Williams K.H."/>
            <person name="Hubbard S.S."/>
            <person name="Banfield J.F."/>
        </authorList>
    </citation>
    <scope>NUCLEOTIDE SEQUENCE [LARGE SCALE GENOMIC DNA]</scope>
</reference>
<sequence>MARSKFYFPGSRKPNFSKIKRVSYDDYWTERGFQMRSKLMEREVIFFDWITRGSTVLDVGCGTSRLLFELKAQKQCRVAGADISPLVVASLQQAGIDAFVANIEDSAFQLIDHYDYIICSETIEHLSQPEELIAKLKAAADYLVLSVPNSAFYRYRLGLMFRGRFFTQWMSHPSEHLRYWSHTDFLDWLSAMGLTVVTFKASNGFELKDIWPNMFGHQICYLAKTNR</sequence>
<gene>
    <name evidence="1" type="ORF">A3J59_02390</name>
</gene>
<dbReference type="EMBL" id="MHIL01000020">
    <property type="protein sequence ID" value="OGY51296.1"/>
    <property type="molecule type" value="Genomic_DNA"/>
</dbReference>
<organism evidence="1 2">
    <name type="scientific">Candidatus Buchananbacteria bacterium RIFCSPHIGHO2_02_FULL_56_16</name>
    <dbReference type="NCBI Taxonomy" id="1797542"/>
    <lineage>
        <taxon>Bacteria</taxon>
        <taxon>Candidatus Buchananiibacteriota</taxon>
    </lineage>
</organism>
<proteinExistence type="predicted"/>
<dbReference type="CDD" id="cd02440">
    <property type="entry name" value="AdoMet_MTases"/>
    <property type="match status" value="1"/>
</dbReference>
<evidence type="ECO:0008006" key="3">
    <source>
        <dbReference type="Google" id="ProtNLM"/>
    </source>
</evidence>
<comment type="caution">
    <text evidence="1">The sequence shown here is derived from an EMBL/GenBank/DDBJ whole genome shotgun (WGS) entry which is preliminary data.</text>
</comment>
<dbReference type="AlphaFoldDB" id="A0A1G1YHM6"/>
<dbReference type="PANTHER" id="PTHR43861">
    <property type="entry name" value="TRANS-ACONITATE 2-METHYLTRANSFERASE-RELATED"/>
    <property type="match status" value="1"/>
</dbReference>